<dbReference type="Proteomes" id="UP000253490">
    <property type="component" value="Unassembled WGS sequence"/>
</dbReference>
<organism evidence="1 2">
    <name type="scientific">Alkalibaculum bacchi</name>
    <dbReference type="NCBI Taxonomy" id="645887"/>
    <lineage>
        <taxon>Bacteria</taxon>
        <taxon>Bacillati</taxon>
        <taxon>Bacillota</taxon>
        <taxon>Clostridia</taxon>
        <taxon>Eubacteriales</taxon>
        <taxon>Eubacteriaceae</taxon>
        <taxon>Alkalibaculum</taxon>
    </lineage>
</organism>
<evidence type="ECO:0000313" key="2">
    <source>
        <dbReference type="Proteomes" id="UP000253490"/>
    </source>
</evidence>
<evidence type="ECO:0000313" key="1">
    <source>
        <dbReference type="EMBL" id="RBP57936.1"/>
    </source>
</evidence>
<name>A0A366HYH7_9FIRM</name>
<protein>
    <submittedName>
        <fullName evidence="1">Uncharacterized protein</fullName>
    </submittedName>
</protein>
<reference evidence="1 2" key="1">
    <citation type="submission" date="2018-06" db="EMBL/GenBank/DDBJ databases">
        <title>Genomic Encyclopedia of Type Strains, Phase IV (KMG-IV): sequencing the most valuable type-strain genomes for metagenomic binning, comparative biology and taxonomic classification.</title>
        <authorList>
            <person name="Goeker M."/>
        </authorList>
    </citation>
    <scope>NUCLEOTIDE SEQUENCE [LARGE SCALE GENOMIC DNA]</scope>
    <source>
        <strain evidence="1 2">DSM 22112</strain>
    </source>
</reference>
<gene>
    <name evidence="1" type="ORF">DES36_1265</name>
</gene>
<dbReference type="RefSeq" id="WP_170128332.1">
    <property type="nucleotide sequence ID" value="NZ_QNRX01000026.1"/>
</dbReference>
<dbReference type="EMBL" id="QNRX01000026">
    <property type="protein sequence ID" value="RBP57936.1"/>
    <property type="molecule type" value="Genomic_DNA"/>
</dbReference>
<dbReference type="AlphaFoldDB" id="A0A366HYH7"/>
<accession>A0A366HYH7</accession>
<comment type="caution">
    <text evidence="1">The sequence shown here is derived from an EMBL/GenBank/DDBJ whole genome shotgun (WGS) entry which is preliminary data.</text>
</comment>
<sequence length="52" mass="6381">MKDKDKLKRLEIKSTDKKYFSKINIGNQMETKLFYDEIKDQFDSLHTNFYDE</sequence>
<keyword evidence="2" id="KW-1185">Reference proteome</keyword>
<proteinExistence type="predicted"/>